<organism evidence="7 8">
    <name type="scientific">Thermostichus vulcanus str. 'Rupite'</name>
    <dbReference type="NCBI Taxonomy" id="2813851"/>
    <lineage>
        <taxon>Bacteria</taxon>
        <taxon>Bacillati</taxon>
        <taxon>Cyanobacteriota</taxon>
        <taxon>Cyanophyceae</taxon>
        <taxon>Thermostichales</taxon>
        <taxon>Thermostichaceae</taxon>
        <taxon>Thermostichus</taxon>
    </lineage>
</organism>
<gene>
    <name evidence="7" type="ORF">JX360_11170</name>
</gene>
<evidence type="ECO:0000313" key="8">
    <source>
        <dbReference type="Proteomes" id="UP000830835"/>
    </source>
</evidence>
<feature type="transmembrane region" description="Helical" evidence="6">
    <location>
        <begin position="67"/>
        <end position="85"/>
    </location>
</feature>
<keyword evidence="3 6" id="KW-0812">Transmembrane</keyword>
<dbReference type="PANTHER" id="PTHR33529">
    <property type="entry name" value="SLR0882 PROTEIN-RELATED"/>
    <property type="match status" value="1"/>
</dbReference>
<reference evidence="7" key="1">
    <citation type="submission" date="2021-02" db="EMBL/GenBank/DDBJ databases">
        <title>The CRISPR/cas machinery reduction and long-range gene transfer in the hot spring cyanobacterium Synechococcus.</title>
        <authorList>
            <person name="Dvorak P."/>
            <person name="Jahodarova E."/>
            <person name="Hasler P."/>
            <person name="Poulickova A."/>
        </authorList>
    </citation>
    <scope>NUCLEOTIDE SEQUENCE</scope>
    <source>
        <strain evidence="7">Rupite</strain>
    </source>
</reference>
<evidence type="ECO:0000256" key="1">
    <source>
        <dbReference type="ARBA" id="ARBA00004651"/>
    </source>
</evidence>
<feature type="transmembrane region" description="Helical" evidence="6">
    <location>
        <begin position="351"/>
        <end position="369"/>
    </location>
</feature>
<dbReference type="PANTHER" id="PTHR33529:SF6">
    <property type="entry name" value="YJGP_YJGQ FAMILY PERMEASE"/>
    <property type="match status" value="1"/>
</dbReference>
<evidence type="ECO:0000256" key="3">
    <source>
        <dbReference type="ARBA" id="ARBA00022692"/>
    </source>
</evidence>
<sequence length="370" mass="40684">MAPLLTKFWLLERYLFGQMLTPVLAGVAGGTLLLLVGRLFTLAERLVEGSVPPLMVLRLLVLDMPEMVVLGMPIAAFFATMLTLGKLSGNSEITALRAAGIPFTRIFRPLLLVGLTMSLSAFGISNVLLPASKQQIREIDQQALLTQATTPVQYDVFFKTEDNLWFFIRQVDPRLNTMQDVSVLRVNPLPGGKYQLVEVTLAAQAVWNGLEWSLIEGVHHIYGPAGTSIAEQPFDRKPLQVSEDLATLMQPPVPPSELRLPELAERIARLARSNLNTQALRTEFHLRFSLPLASFFAVLISLPLGSSTARRVGRYGGVVFGILLVFGYYVILSVSRSLGEAGALPPWAAAWSFNILFGGIGMLLLARFLR</sequence>
<proteinExistence type="predicted"/>
<feature type="transmembrane region" description="Helical" evidence="6">
    <location>
        <begin position="20"/>
        <end position="40"/>
    </location>
</feature>
<accession>A0ABT0CCH3</accession>
<dbReference type="InterPro" id="IPR005495">
    <property type="entry name" value="LptG/LptF_permease"/>
</dbReference>
<name>A0ABT0CCH3_THEVL</name>
<evidence type="ECO:0000313" key="7">
    <source>
        <dbReference type="EMBL" id="MCJ2543463.1"/>
    </source>
</evidence>
<keyword evidence="8" id="KW-1185">Reference proteome</keyword>
<dbReference type="EMBL" id="JAFIRA010000028">
    <property type="protein sequence ID" value="MCJ2543463.1"/>
    <property type="molecule type" value="Genomic_DNA"/>
</dbReference>
<evidence type="ECO:0000256" key="4">
    <source>
        <dbReference type="ARBA" id="ARBA00022989"/>
    </source>
</evidence>
<protein>
    <submittedName>
        <fullName evidence="7">LptF/LptG family permease</fullName>
    </submittedName>
</protein>
<feature type="transmembrane region" description="Helical" evidence="6">
    <location>
        <begin position="312"/>
        <end position="331"/>
    </location>
</feature>
<feature type="transmembrane region" description="Helical" evidence="6">
    <location>
        <begin position="106"/>
        <end position="129"/>
    </location>
</feature>
<keyword evidence="4 6" id="KW-1133">Transmembrane helix</keyword>
<comment type="caution">
    <text evidence="7">The sequence shown here is derived from an EMBL/GenBank/DDBJ whole genome shotgun (WGS) entry which is preliminary data.</text>
</comment>
<keyword evidence="2" id="KW-1003">Cell membrane</keyword>
<evidence type="ECO:0000256" key="5">
    <source>
        <dbReference type="ARBA" id="ARBA00023136"/>
    </source>
</evidence>
<evidence type="ECO:0000256" key="6">
    <source>
        <dbReference type="SAM" id="Phobius"/>
    </source>
</evidence>
<comment type="subcellular location">
    <subcellularLocation>
        <location evidence="1">Cell membrane</location>
        <topology evidence="1">Multi-pass membrane protein</topology>
    </subcellularLocation>
</comment>
<dbReference type="Pfam" id="PF03739">
    <property type="entry name" value="LptF_LptG"/>
    <property type="match status" value="1"/>
</dbReference>
<keyword evidence="5 6" id="KW-0472">Membrane</keyword>
<evidence type="ECO:0000256" key="2">
    <source>
        <dbReference type="ARBA" id="ARBA00022475"/>
    </source>
</evidence>
<dbReference type="Proteomes" id="UP000830835">
    <property type="component" value="Unassembled WGS sequence"/>
</dbReference>